<reference evidence="2" key="1">
    <citation type="journal article" date="2023" name="G3 (Bethesda)">
        <title>Whole genome assembly and annotation of the endangered Caribbean coral Acropora cervicornis.</title>
        <authorList>
            <person name="Selwyn J.D."/>
            <person name="Vollmer S.V."/>
        </authorList>
    </citation>
    <scope>NUCLEOTIDE SEQUENCE</scope>
    <source>
        <strain evidence="2">K2</strain>
    </source>
</reference>
<name>A0AAD9PXZ7_ACRCE</name>
<dbReference type="EMBL" id="JARQWQ010000107">
    <property type="protein sequence ID" value="KAK2550720.1"/>
    <property type="molecule type" value="Genomic_DNA"/>
</dbReference>
<feature type="region of interest" description="Disordered" evidence="1">
    <location>
        <begin position="1"/>
        <end position="54"/>
    </location>
</feature>
<reference evidence="2" key="2">
    <citation type="journal article" date="2023" name="Science">
        <title>Genomic signatures of disease resistance in endangered staghorn corals.</title>
        <authorList>
            <person name="Vollmer S.V."/>
            <person name="Selwyn J.D."/>
            <person name="Despard B.A."/>
            <person name="Roesel C.L."/>
        </authorList>
    </citation>
    <scope>NUCLEOTIDE SEQUENCE</scope>
    <source>
        <strain evidence="2">K2</strain>
    </source>
</reference>
<sequence>MECELSRPPTCLPGAISRQKKDDSMQLTCASHMLSSTTSTADSEDSESESSGDLTKALGKLTVDDDSSAIFSDGTSSGSESSHGRSSTIQVLHREKLYQFLHICGKEECGSGQPQKSWENMDVQRKNMYVPRATTAIAAALEVITPGDAEHLWEAVQSSRRVEMALGLPEKQSAERKYLQALDETYQHATSWDTRRQVLAIFADLTSFREIREFIPGLTEYRFKEARLHILQHGPGSAVPINKSPRMRINESQLHHFLTFITSSHVIQDLPFGQQYLRLANGQTLETPNVIRTMIPQRIIEQYTQFCKENNMRPFSPSTISRILCVCSATVRKSPQGLDYIAADGAKAFDDLATVVVDLGNHGRDREWVDYCERALKAGKQYIKTAYKVHVTEASSIADHCTSYALSDPENLHFRHSCSNPHNLACSSCEGLKSVLSSIEAALHYKATTLPDEERDDLMYAYQQALQAIKARKAHQLRSLQQEKCRVDILRDLNSTEVLITQDWEMKFLPQKYWETQTDWYGKRGICWHTSVVVRRREHENLEHQMFVHTARNCSQDSNVVLVIIEHTLRTLKAEHSEIAEVLLRQDNAGCYHNGTLLAACSLIQQTTGIRIRRVDYSDPQGGKGPCDRKAATIKAHVRRFIKEGHDVLTADDLRDAILSNGGVRGMRIAVINAEGVAPTRPNKWEGPCNTEVEESSATAELEKNNNPHGEDDQLTKLFTCPVDGCVKRFQRYSSLENHLQYGKCEIVLERENLFNKARIIYRDKLLLGSNIQPVLVSSTLQGSAEEIQTQGWALKTIKKAKRFTEKEKCYLDEKFSIGQETGHKLDAAAVARDMRFPRDKSGAAA</sequence>
<dbReference type="PANTHER" id="PTHR33845">
    <property type="entry name" value="C2H2-TYPE DOMAIN-CONTAINING PROTEIN"/>
    <property type="match status" value="1"/>
</dbReference>
<evidence type="ECO:0000313" key="2">
    <source>
        <dbReference type="EMBL" id="KAK2550720.1"/>
    </source>
</evidence>
<proteinExistence type="predicted"/>
<feature type="region of interest" description="Disordered" evidence="1">
    <location>
        <begin position="69"/>
        <end position="88"/>
    </location>
</feature>
<accession>A0AAD9PXZ7</accession>
<comment type="caution">
    <text evidence="2">The sequence shown here is derived from an EMBL/GenBank/DDBJ whole genome shotgun (WGS) entry which is preliminary data.</text>
</comment>
<evidence type="ECO:0000313" key="3">
    <source>
        <dbReference type="Proteomes" id="UP001249851"/>
    </source>
</evidence>
<dbReference type="PANTHER" id="PTHR33845:SF1">
    <property type="entry name" value="C2H2-TYPE DOMAIN-CONTAINING PROTEIN"/>
    <property type="match status" value="1"/>
</dbReference>
<dbReference type="Proteomes" id="UP001249851">
    <property type="component" value="Unassembled WGS sequence"/>
</dbReference>
<protein>
    <recommendedName>
        <fullName evidence="4">C2H2-type domain-containing protein</fullName>
    </recommendedName>
</protein>
<dbReference type="AlphaFoldDB" id="A0AAD9PXZ7"/>
<organism evidence="2 3">
    <name type="scientific">Acropora cervicornis</name>
    <name type="common">Staghorn coral</name>
    <dbReference type="NCBI Taxonomy" id="6130"/>
    <lineage>
        <taxon>Eukaryota</taxon>
        <taxon>Metazoa</taxon>
        <taxon>Cnidaria</taxon>
        <taxon>Anthozoa</taxon>
        <taxon>Hexacorallia</taxon>
        <taxon>Scleractinia</taxon>
        <taxon>Astrocoeniina</taxon>
        <taxon>Acroporidae</taxon>
        <taxon>Acropora</taxon>
    </lineage>
</organism>
<evidence type="ECO:0000256" key="1">
    <source>
        <dbReference type="SAM" id="MobiDB-lite"/>
    </source>
</evidence>
<gene>
    <name evidence="2" type="ORF">P5673_028605</name>
</gene>
<dbReference type="Gene3D" id="3.30.160.60">
    <property type="entry name" value="Classic Zinc Finger"/>
    <property type="match status" value="1"/>
</dbReference>
<keyword evidence="3" id="KW-1185">Reference proteome</keyword>
<feature type="compositionally biased region" description="Low complexity" evidence="1">
    <location>
        <begin position="72"/>
        <end position="87"/>
    </location>
</feature>
<evidence type="ECO:0008006" key="4">
    <source>
        <dbReference type="Google" id="ProtNLM"/>
    </source>
</evidence>